<gene>
    <name evidence="1" type="ORF">UFOPK1808_00970</name>
    <name evidence="2" type="ORF">UFOPK1889_00449</name>
</gene>
<dbReference type="EMBL" id="CAEZUZ010000051">
    <property type="protein sequence ID" value="CAB4613746.1"/>
    <property type="molecule type" value="Genomic_DNA"/>
</dbReference>
<evidence type="ECO:0000313" key="1">
    <source>
        <dbReference type="EMBL" id="CAB4603996.1"/>
    </source>
</evidence>
<dbReference type="EMBL" id="CAEZUL010000111">
    <property type="protein sequence ID" value="CAB4603996.1"/>
    <property type="molecule type" value="Genomic_DNA"/>
</dbReference>
<protein>
    <submittedName>
        <fullName evidence="2">Unannotated protein</fullName>
    </submittedName>
</protein>
<organism evidence="2">
    <name type="scientific">freshwater metagenome</name>
    <dbReference type="NCBI Taxonomy" id="449393"/>
    <lineage>
        <taxon>unclassified sequences</taxon>
        <taxon>metagenomes</taxon>
        <taxon>ecological metagenomes</taxon>
    </lineage>
</organism>
<reference evidence="2" key="1">
    <citation type="submission" date="2020-05" db="EMBL/GenBank/DDBJ databases">
        <authorList>
            <person name="Chiriac C."/>
            <person name="Salcher M."/>
            <person name="Ghai R."/>
            <person name="Kavagutti S V."/>
        </authorList>
    </citation>
    <scope>NUCLEOTIDE SEQUENCE</scope>
</reference>
<accession>A0A6J6HL94</accession>
<name>A0A6J6HL94_9ZZZZ</name>
<dbReference type="AlphaFoldDB" id="A0A6J6HL94"/>
<proteinExistence type="predicted"/>
<evidence type="ECO:0000313" key="2">
    <source>
        <dbReference type="EMBL" id="CAB4613746.1"/>
    </source>
</evidence>
<sequence length="50" mass="5112">MRNVSVVPSPADISVYTGAYGQSGSEAKRSSGVRANFMGTYLVGTNAIGS</sequence>